<proteinExistence type="inferred from homology"/>
<dbReference type="EMBL" id="VTOX01000013">
    <property type="protein sequence ID" value="NKE68837.1"/>
    <property type="molecule type" value="Genomic_DNA"/>
</dbReference>
<dbReference type="GO" id="GO:0016836">
    <property type="term" value="F:hydro-lyase activity"/>
    <property type="evidence" value="ECO:0007669"/>
    <property type="project" value="UniProtKB-ARBA"/>
</dbReference>
<protein>
    <submittedName>
        <fullName evidence="4">Enoyl-CoA hydratase/isomerase family protein</fullName>
    </submittedName>
</protein>
<dbReference type="SUPFAM" id="SSF52096">
    <property type="entry name" value="ClpP/crotonase"/>
    <property type="match status" value="1"/>
</dbReference>
<dbReference type="Gene3D" id="3.90.226.10">
    <property type="entry name" value="2-enoyl-CoA Hydratase, Chain A, domain 1"/>
    <property type="match status" value="1"/>
</dbReference>
<dbReference type="Pfam" id="PF00378">
    <property type="entry name" value="ECH_1"/>
    <property type="match status" value="1"/>
</dbReference>
<dbReference type="PANTHER" id="PTHR11941:SF54">
    <property type="entry name" value="ENOYL-COA HYDRATASE, MITOCHONDRIAL"/>
    <property type="match status" value="1"/>
</dbReference>
<keyword evidence="2" id="KW-0456">Lyase</keyword>
<evidence type="ECO:0000313" key="4">
    <source>
        <dbReference type="EMBL" id="NKE68837.1"/>
    </source>
</evidence>
<dbReference type="FunFam" id="3.90.226.10:FF:000009">
    <property type="entry name" value="Carnitinyl-CoA dehydratase"/>
    <property type="match status" value="1"/>
</dbReference>
<dbReference type="Proteomes" id="UP000521868">
    <property type="component" value="Unassembled WGS sequence"/>
</dbReference>
<gene>
    <name evidence="4" type="ORF">RAMLITH_23730</name>
</gene>
<dbReference type="GO" id="GO:0016853">
    <property type="term" value="F:isomerase activity"/>
    <property type="evidence" value="ECO:0007669"/>
    <property type="project" value="UniProtKB-KW"/>
</dbReference>
<dbReference type="InterPro" id="IPR018376">
    <property type="entry name" value="Enoyl-CoA_hyd/isom_CS"/>
</dbReference>
<accession>A0A7X6DKH1</accession>
<comment type="caution">
    <text evidence="4">The sequence shown here is derived from an EMBL/GenBank/DDBJ whole genome shotgun (WGS) entry which is preliminary data.</text>
</comment>
<keyword evidence="5" id="KW-1185">Reference proteome</keyword>
<dbReference type="GO" id="GO:0006635">
    <property type="term" value="P:fatty acid beta-oxidation"/>
    <property type="evidence" value="ECO:0007669"/>
    <property type="project" value="TreeGrafter"/>
</dbReference>
<evidence type="ECO:0000313" key="5">
    <source>
        <dbReference type="Proteomes" id="UP000521868"/>
    </source>
</evidence>
<dbReference type="PANTHER" id="PTHR11941">
    <property type="entry name" value="ENOYL-COA HYDRATASE-RELATED"/>
    <property type="match status" value="1"/>
</dbReference>
<organism evidence="4 5">
    <name type="scientific">Ramlibacter lithotrophicus</name>
    <dbReference type="NCBI Taxonomy" id="2606681"/>
    <lineage>
        <taxon>Bacteria</taxon>
        <taxon>Pseudomonadati</taxon>
        <taxon>Pseudomonadota</taxon>
        <taxon>Betaproteobacteria</taxon>
        <taxon>Burkholderiales</taxon>
        <taxon>Comamonadaceae</taxon>
        <taxon>Ramlibacter</taxon>
    </lineage>
</organism>
<dbReference type="InterPro" id="IPR014748">
    <property type="entry name" value="Enoyl-CoA_hydra_C"/>
</dbReference>
<dbReference type="PROSITE" id="PS00166">
    <property type="entry name" value="ENOYL_COA_HYDRATASE"/>
    <property type="match status" value="1"/>
</dbReference>
<keyword evidence="4" id="KW-0413">Isomerase</keyword>
<reference evidence="4 5" key="1">
    <citation type="journal article" date="2020" name="Nature">
        <title>Bacterial chemolithoautotrophy via manganese oxidation.</title>
        <authorList>
            <person name="Yu H."/>
            <person name="Leadbetter J.R."/>
        </authorList>
    </citation>
    <scope>NUCLEOTIDE SEQUENCE [LARGE SCALE GENOMIC DNA]</scope>
    <source>
        <strain evidence="4 5">RBP-1</strain>
    </source>
</reference>
<sequence length="258" mass="27025">MSFAKIHLETRGSAAIITLDNPPVNALHPSVAEEVLLALSQIAAQPAVRGVVIVGRGRFFIAGGDIGFFPSLDARTAEAYALGIQRMQAAFQTLDRPVIAAINGHALGGGCELAMACDIRIAEEQANFGQPEVRLGLMPGAGGTQQLPRLIPVGQAKRLLFTGRHLGAAQALSLGLVDEVVPSGHALNTALALVDEIAANAPLAVAQIKRAVDLGLTQSLTDGLKLEAALFGELFRTEDVREGVSAFLAKRAPEFKGR</sequence>
<dbReference type="CDD" id="cd06558">
    <property type="entry name" value="crotonase-like"/>
    <property type="match status" value="1"/>
</dbReference>
<dbReference type="InterPro" id="IPR029045">
    <property type="entry name" value="ClpP/crotonase-like_dom_sf"/>
</dbReference>
<dbReference type="FunFam" id="1.10.12.10:FF:000001">
    <property type="entry name" value="Probable enoyl-CoA hydratase, mitochondrial"/>
    <property type="match status" value="1"/>
</dbReference>
<dbReference type="InterPro" id="IPR001753">
    <property type="entry name" value="Enoyl-CoA_hydra/iso"/>
</dbReference>
<evidence type="ECO:0000256" key="2">
    <source>
        <dbReference type="ARBA" id="ARBA00023239"/>
    </source>
</evidence>
<dbReference type="Gene3D" id="1.10.12.10">
    <property type="entry name" value="Lyase 2-enoyl-coa Hydratase, Chain A, domain 2"/>
    <property type="match status" value="1"/>
</dbReference>
<evidence type="ECO:0000256" key="1">
    <source>
        <dbReference type="ARBA" id="ARBA00005254"/>
    </source>
</evidence>
<dbReference type="AlphaFoldDB" id="A0A7X6DKH1"/>
<name>A0A7X6DKH1_9BURK</name>
<evidence type="ECO:0000256" key="3">
    <source>
        <dbReference type="RuleBase" id="RU003707"/>
    </source>
</evidence>
<comment type="similarity">
    <text evidence="1 3">Belongs to the enoyl-CoA hydratase/isomerase family.</text>
</comment>
<dbReference type="RefSeq" id="WP_168109978.1">
    <property type="nucleotide sequence ID" value="NZ_VTOX01000013.1"/>
</dbReference>